<feature type="domain" description="TonB-dependent receptor plug" evidence="12">
    <location>
        <begin position="159"/>
        <end position="266"/>
    </location>
</feature>
<evidence type="ECO:0000256" key="2">
    <source>
        <dbReference type="ARBA" id="ARBA00022448"/>
    </source>
</evidence>
<dbReference type="InterPro" id="IPR000531">
    <property type="entry name" value="Beta-barrel_TonB"/>
</dbReference>
<keyword evidence="5 9" id="KW-0798">TonB box</keyword>
<dbReference type="InterPro" id="IPR012910">
    <property type="entry name" value="Plug_dom"/>
</dbReference>
<evidence type="ECO:0000256" key="10">
    <source>
        <dbReference type="SAM" id="SignalP"/>
    </source>
</evidence>
<dbReference type="NCBIfam" id="TIGR04057">
    <property type="entry name" value="SusC_RagA_signa"/>
    <property type="match status" value="1"/>
</dbReference>
<dbReference type="InterPro" id="IPR023996">
    <property type="entry name" value="TonB-dep_OMP_SusC/RagA"/>
</dbReference>
<dbReference type="Pfam" id="PF07715">
    <property type="entry name" value="Plug"/>
    <property type="match status" value="1"/>
</dbReference>
<feature type="domain" description="TonB-dependent receptor-like beta-barrel" evidence="11">
    <location>
        <begin position="386"/>
        <end position="908"/>
    </location>
</feature>
<evidence type="ECO:0000256" key="5">
    <source>
        <dbReference type="ARBA" id="ARBA00023077"/>
    </source>
</evidence>
<feature type="chain" id="PRO_5047146596" evidence="10">
    <location>
        <begin position="40"/>
        <end position="1056"/>
    </location>
</feature>
<keyword evidence="3 8" id="KW-1134">Transmembrane beta strand</keyword>
<dbReference type="Pfam" id="PF00593">
    <property type="entry name" value="TonB_dep_Rec_b-barrel"/>
    <property type="match status" value="1"/>
</dbReference>
<sequence>MKSNITEFSIFRPNRSMTGVRLLACGLAGLLAGSLPAQAETALPAVRAKVILNRPAATFTNPVLQERTITGRVLSSEDNTALPGVNIAVKGSTRGTTSDAEGSYRLAVPNGDAVLVFSSVGFISQEITVGNRTTVNISLKADDRTLNEVVVVGYGTQKKSQLTGAITQVTAKEIQEMPITNLGQALQGRAAGVDVTQTGSKPGTVPTIRIRGRRSFSASNDPLYVVDGIPLAGGYEDMNPSDVASMEVLKDATATAIYGARGANGVVLITTKRGAQKGKTTVSYDGYVGVSRPLDKLELFSGPEFAEFVRESYRATGGYNDAGGKPVPTGVADAAADAKVAVLGGDPAVAKGLANGTNTDWQDLILKNGFVQNHSLGVQGGSERTQFYISAGYFKDKGVSEGLDFTRYTLRANIDHQINKVLKVGLSSYLMYSERNGENLNPYQFTIQQNPLAAPYDDNGNIIFSPTNDALLTNPLAEIVPGAQIDQTKKYRMFNSLYAEAKIMDGLKYRVNFGPDFTLARWGRFIGARTNARKLGDPQAMNENRFGFNWTLENIVTYSKTFKEKHNLNVTLLHSIQRDNYERYRTDVQGIPAETQQFYNLGAASSVQATASELIQWTINSYMARVNYDFNDKYLLTATIRRDGSSRFGENTKYGNFPGVALGWNISNEPFLKSVTWIDLLKLRAGYGAVGNTAVAPYQTQGLLGRTAYAWNATPAFGYRPNTIGNPDLRWETSATVNFGVDFSFWQGRLQGSLELYQTNTTALLLADQLPGSVGFGAVTRNVGETRNRGIELGFTTFNINSAGGFKWQTDFTFMKNTEAIVSLYNGKVDDIGNGWFIGRPLSTVYDYKKLGIWQTSEADQAKQFASEVGQIKIQDTNGDGRINADDRVIIGSDVPKFSAGITNRFNYKGFDLSFFFFGRFGNLLRSDFHRNRNALAGRYQQIKVDYWTPNNPTNEFPRPKSTQEFPVYNTTISFFDGTFVKLRNINFGYNFSPVIAKKLGMESLRVYTSIQQPFIWSEYRNKYNGIDPETTGLALSETGVVPATMVTTFGLNVRF</sequence>
<dbReference type="InterPro" id="IPR039426">
    <property type="entry name" value="TonB-dep_rcpt-like"/>
</dbReference>
<gene>
    <name evidence="13" type="ORF">ACFPMF_09445</name>
</gene>
<protein>
    <submittedName>
        <fullName evidence="13">SusC/RagA family TonB-linked outer membrane protein</fullName>
    </submittedName>
</protein>
<name>A0ABW0IB05_9BACT</name>
<evidence type="ECO:0000313" key="13">
    <source>
        <dbReference type="EMBL" id="MFC5409531.1"/>
    </source>
</evidence>
<evidence type="ECO:0000256" key="6">
    <source>
        <dbReference type="ARBA" id="ARBA00023136"/>
    </source>
</evidence>
<dbReference type="RefSeq" id="WP_379843628.1">
    <property type="nucleotide sequence ID" value="NZ_JBHSMA010000002.1"/>
</dbReference>
<proteinExistence type="inferred from homology"/>
<evidence type="ECO:0000256" key="4">
    <source>
        <dbReference type="ARBA" id="ARBA00022692"/>
    </source>
</evidence>
<keyword evidence="4 8" id="KW-0812">Transmembrane</keyword>
<dbReference type="InterPro" id="IPR036942">
    <property type="entry name" value="Beta-barrel_TonB_sf"/>
</dbReference>
<keyword evidence="10" id="KW-0732">Signal</keyword>
<dbReference type="EMBL" id="JBHSMA010000002">
    <property type="protein sequence ID" value="MFC5409531.1"/>
    <property type="molecule type" value="Genomic_DNA"/>
</dbReference>
<keyword evidence="2 8" id="KW-0813">Transport</keyword>
<dbReference type="Pfam" id="PF13715">
    <property type="entry name" value="CarbopepD_reg_2"/>
    <property type="match status" value="1"/>
</dbReference>
<keyword evidence="6 8" id="KW-0472">Membrane</keyword>
<dbReference type="InterPro" id="IPR008969">
    <property type="entry name" value="CarboxyPept-like_regulatory"/>
</dbReference>
<dbReference type="SUPFAM" id="SSF56935">
    <property type="entry name" value="Porins"/>
    <property type="match status" value="1"/>
</dbReference>
<dbReference type="Proteomes" id="UP001596106">
    <property type="component" value="Unassembled WGS sequence"/>
</dbReference>
<keyword evidence="7 8" id="KW-0998">Cell outer membrane</keyword>
<comment type="subcellular location">
    <subcellularLocation>
        <location evidence="1 8">Cell outer membrane</location>
        <topology evidence="1 8">Multi-pass membrane protein</topology>
    </subcellularLocation>
</comment>
<evidence type="ECO:0000256" key="9">
    <source>
        <dbReference type="RuleBase" id="RU003357"/>
    </source>
</evidence>
<dbReference type="Gene3D" id="2.170.130.10">
    <property type="entry name" value="TonB-dependent receptor, plug domain"/>
    <property type="match status" value="1"/>
</dbReference>
<dbReference type="Gene3D" id="2.40.170.20">
    <property type="entry name" value="TonB-dependent receptor, beta-barrel domain"/>
    <property type="match status" value="1"/>
</dbReference>
<dbReference type="PROSITE" id="PS52016">
    <property type="entry name" value="TONB_DEPENDENT_REC_3"/>
    <property type="match status" value="1"/>
</dbReference>
<evidence type="ECO:0000259" key="11">
    <source>
        <dbReference type="Pfam" id="PF00593"/>
    </source>
</evidence>
<dbReference type="InterPro" id="IPR037066">
    <property type="entry name" value="Plug_dom_sf"/>
</dbReference>
<reference evidence="14" key="1">
    <citation type="journal article" date="2019" name="Int. J. Syst. Evol. Microbiol.">
        <title>The Global Catalogue of Microorganisms (GCM) 10K type strain sequencing project: providing services to taxonomists for standard genome sequencing and annotation.</title>
        <authorList>
            <consortium name="The Broad Institute Genomics Platform"/>
            <consortium name="The Broad Institute Genome Sequencing Center for Infectious Disease"/>
            <person name="Wu L."/>
            <person name="Ma J."/>
        </authorList>
    </citation>
    <scope>NUCLEOTIDE SEQUENCE [LARGE SCALE GENOMIC DNA]</scope>
    <source>
        <strain evidence="14">CCUG 55250</strain>
    </source>
</reference>
<keyword evidence="14" id="KW-1185">Reference proteome</keyword>
<dbReference type="InterPro" id="IPR023997">
    <property type="entry name" value="TonB-dep_OMP_SusC/RagA_CS"/>
</dbReference>
<dbReference type="Gene3D" id="2.60.40.1120">
    <property type="entry name" value="Carboxypeptidase-like, regulatory domain"/>
    <property type="match status" value="1"/>
</dbReference>
<evidence type="ECO:0000256" key="8">
    <source>
        <dbReference type="PROSITE-ProRule" id="PRU01360"/>
    </source>
</evidence>
<comment type="similarity">
    <text evidence="8 9">Belongs to the TonB-dependent receptor family.</text>
</comment>
<feature type="signal peptide" evidence="10">
    <location>
        <begin position="1"/>
        <end position="39"/>
    </location>
</feature>
<evidence type="ECO:0000256" key="1">
    <source>
        <dbReference type="ARBA" id="ARBA00004571"/>
    </source>
</evidence>
<comment type="caution">
    <text evidence="13">The sequence shown here is derived from an EMBL/GenBank/DDBJ whole genome shotgun (WGS) entry which is preliminary data.</text>
</comment>
<dbReference type="NCBIfam" id="TIGR04056">
    <property type="entry name" value="OMP_RagA_SusC"/>
    <property type="match status" value="1"/>
</dbReference>
<evidence type="ECO:0000313" key="14">
    <source>
        <dbReference type="Proteomes" id="UP001596106"/>
    </source>
</evidence>
<evidence type="ECO:0000256" key="7">
    <source>
        <dbReference type="ARBA" id="ARBA00023237"/>
    </source>
</evidence>
<organism evidence="13 14">
    <name type="scientific">Larkinella bovis</name>
    <dbReference type="NCBI Taxonomy" id="683041"/>
    <lineage>
        <taxon>Bacteria</taxon>
        <taxon>Pseudomonadati</taxon>
        <taxon>Bacteroidota</taxon>
        <taxon>Cytophagia</taxon>
        <taxon>Cytophagales</taxon>
        <taxon>Spirosomataceae</taxon>
        <taxon>Larkinella</taxon>
    </lineage>
</organism>
<dbReference type="SUPFAM" id="SSF49464">
    <property type="entry name" value="Carboxypeptidase regulatory domain-like"/>
    <property type="match status" value="1"/>
</dbReference>
<accession>A0ABW0IB05</accession>
<evidence type="ECO:0000256" key="3">
    <source>
        <dbReference type="ARBA" id="ARBA00022452"/>
    </source>
</evidence>
<evidence type="ECO:0000259" key="12">
    <source>
        <dbReference type="Pfam" id="PF07715"/>
    </source>
</evidence>